<gene>
    <name evidence="6" type="ORF">PBIL07802_LOCUS33183</name>
    <name evidence="7" type="ORF">PBIL07802_LOCUS33185</name>
</gene>
<organism evidence="6">
    <name type="scientific">Palpitomonas bilix</name>
    <dbReference type="NCBI Taxonomy" id="652834"/>
    <lineage>
        <taxon>Eukaryota</taxon>
        <taxon>Eukaryota incertae sedis</taxon>
    </lineage>
</organism>
<sequence>MAARWATRGAPRWLACRPARLHLHLRAYSAEASNGGKSVAVTGRGQSGLRALTEEQMRRREKLSALEKKRVDERKYGGSKTSFAFFGSLGAAAIAMTVSSFLWYSGLFPSRKKLLSLFSAQKNDSSILVSDGVAKFRCAACKEVIDVKDEQVVVSHGRAFHADHFQCSVCEKALHPNNVIVSEGALYCEPHFSMIASRSKNCSECGRVKGRRGVFNQAGDVFCYDHRRMTVPSSVERVNSIELAEALFSRIRDRLDQMALIGQKESSRHIAVRLFKSTQRGPPHSGGRQLGLTRSVGQVVTVDIAEGLTVGEFLHTAAHEAVHAHLNLVRQAKRGATKAEEGLCELIAYLLLASTDFTEFTELKQPPTEQDITRTFFEIESNTAEPYYEGLRAMFSLLCHKSGNLNELINEVLTRR</sequence>
<keyword evidence="4" id="KW-0472">Membrane</keyword>
<dbReference type="InterPro" id="IPR001781">
    <property type="entry name" value="Znf_LIM"/>
</dbReference>
<feature type="transmembrane region" description="Helical" evidence="4">
    <location>
        <begin position="83"/>
        <end position="104"/>
    </location>
</feature>
<protein>
    <recommendedName>
        <fullName evidence="5">LIM zinc-binding domain-containing protein</fullName>
    </recommendedName>
</protein>
<accession>A0A7S3GM88</accession>
<dbReference type="AlphaFoldDB" id="A0A7S3GM88"/>
<dbReference type="CDD" id="cd08368">
    <property type="entry name" value="LIM"/>
    <property type="match status" value="1"/>
</dbReference>
<dbReference type="SMART" id="SM00132">
    <property type="entry name" value="LIM"/>
    <property type="match status" value="1"/>
</dbReference>
<evidence type="ECO:0000259" key="5">
    <source>
        <dbReference type="PROSITE" id="PS50023"/>
    </source>
</evidence>
<proteinExistence type="predicted"/>
<name>A0A7S3GM88_9EUKA</name>
<reference evidence="6" key="1">
    <citation type="submission" date="2021-01" db="EMBL/GenBank/DDBJ databases">
        <authorList>
            <person name="Corre E."/>
            <person name="Pelletier E."/>
            <person name="Niang G."/>
            <person name="Scheremetjew M."/>
            <person name="Finn R."/>
            <person name="Kale V."/>
            <person name="Holt S."/>
            <person name="Cochrane G."/>
            <person name="Meng A."/>
            <person name="Brown T."/>
            <person name="Cohen L."/>
        </authorList>
    </citation>
    <scope>NUCLEOTIDE SEQUENCE</scope>
    <source>
        <strain evidence="6">NIES-2562</strain>
    </source>
</reference>
<evidence type="ECO:0000313" key="6">
    <source>
        <dbReference type="EMBL" id="CAE0270828.1"/>
    </source>
</evidence>
<keyword evidence="3" id="KW-0440">LIM domain</keyword>
<dbReference type="PROSITE" id="PS50023">
    <property type="entry name" value="LIM_DOMAIN_2"/>
    <property type="match status" value="1"/>
</dbReference>
<dbReference type="EMBL" id="HBIB01050207">
    <property type="protein sequence ID" value="CAE0270828.1"/>
    <property type="molecule type" value="Transcribed_RNA"/>
</dbReference>
<dbReference type="EMBL" id="HBIB01050209">
    <property type="protein sequence ID" value="CAE0270830.1"/>
    <property type="molecule type" value="Transcribed_RNA"/>
</dbReference>
<keyword evidence="4" id="KW-0812">Transmembrane</keyword>
<evidence type="ECO:0000256" key="3">
    <source>
        <dbReference type="PROSITE-ProRule" id="PRU00125"/>
    </source>
</evidence>
<dbReference type="Pfam" id="PF00412">
    <property type="entry name" value="LIM"/>
    <property type="match status" value="1"/>
</dbReference>
<dbReference type="Gene3D" id="2.10.110.10">
    <property type="entry name" value="Cysteine Rich Protein"/>
    <property type="match status" value="1"/>
</dbReference>
<dbReference type="GO" id="GO:0046872">
    <property type="term" value="F:metal ion binding"/>
    <property type="evidence" value="ECO:0007669"/>
    <property type="project" value="UniProtKB-KW"/>
</dbReference>
<keyword evidence="1 3" id="KW-0479">Metal-binding</keyword>
<evidence type="ECO:0000256" key="2">
    <source>
        <dbReference type="ARBA" id="ARBA00022833"/>
    </source>
</evidence>
<evidence type="ECO:0000256" key="1">
    <source>
        <dbReference type="ARBA" id="ARBA00022723"/>
    </source>
</evidence>
<keyword evidence="2 3" id="KW-0862">Zinc</keyword>
<dbReference type="PROSITE" id="PS00478">
    <property type="entry name" value="LIM_DOMAIN_1"/>
    <property type="match status" value="1"/>
</dbReference>
<evidence type="ECO:0000256" key="4">
    <source>
        <dbReference type="SAM" id="Phobius"/>
    </source>
</evidence>
<feature type="domain" description="LIM zinc-binding" evidence="5">
    <location>
        <begin position="136"/>
        <end position="198"/>
    </location>
</feature>
<evidence type="ECO:0000313" key="7">
    <source>
        <dbReference type="EMBL" id="CAE0270830.1"/>
    </source>
</evidence>
<keyword evidence="4" id="KW-1133">Transmembrane helix</keyword>